<name>A0A835WWT8_9CHLO</name>
<comment type="pathway">
    <text evidence="4">Amino-acid degradation; L-valine degradation.</text>
</comment>
<comment type="catalytic activity">
    <reaction evidence="1 4">
        <text>3-hydroxy-2-methylpropanoyl-CoA + H2O = 3-hydroxy-2-methylpropanoate + CoA + H(+)</text>
        <dbReference type="Rhea" id="RHEA:20888"/>
        <dbReference type="ChEBI" id="CHEBI:11805"/>
        <dbReference type="ChEBI" id="CHEBI:15377"/>
        <dbReference type="ChEBI" id="CHEBI:15378"/>
        <dbReference type="ChEBI" id="CHEBI:57287"/>
        <dbReference type="ChEBI" id="CHEBI:57340"/>
        <dbReference type="EC" id="3.1.2.4"/>
    </reaction>
</comment>
<feature type="domain" description="Enoyl-CoA hydratase/isomerase" evidence="6">
    <location>
        <begin position="376"/>
        <end position="439"/>
    </location>
</feature>
<dbReference type="CDD" id="cd06558">
    <property type="entry name" value="crotonase-like"/>
    <property type="match status" value="1"/>
</dbReference>
<evidence type="ECO:0000313" key="8">
    <source>
        <dbReference type="Proteomes" id="UP000613740"/>
    </source>
</evidence>
<evidence type="ECO:0000313" key="7">
    <source>
        <dbReference type="EMBL" id="KAG2454894.1"/>
    </source>
</evidence>
<gene>
    <name evidence="7" type="ORF">HYH02_000725</name>
</gene>
<dbReference type="GO" id="GO:0006574">
    <property type="term" value="P:L-valine catabolic process"/>
    <property type="evidence" value="ECO:0007669"/>
    <property type="project" value="UniProtKB-UniRule"/>
</dbReference>
<dbReference type="InterPro" id="IPR029045">
    <property type="entry name" value="ClpP/crotonase-like_dom_sf"/>
</dbReference>
<feature type="compositionally biased region" description="Low complexity" evidence="5">
    <location>
        <begin position="229"/>
        <end position="246"/>
    </location>
</feature>
<evidence type="ECO:0000256" key="3">
    <source>
        <dbReference type="ARBA" id="ARBA00022801"/>
    </source>
</evidence>
<comment type="similarity">
    <text evidence="4">Belongs to the enoyl-CoA hydratase/isomerase family.</text>
</comment>
<dbReference type="PANTHER" id="PTHR43176">
    <property type="entry name" value="3-HYDROXYISOBUTYRYL-COA HYDROLASE-RELATED"/>
    <property type="match status" value="1"/>
</dbReference>
<evidence type="ECO:0000256" key="1">
    <source>
        <dbReference type="ARBA" id="ARBA00001709"/>
    </source>
</evidence>
<dbReference type="SUPFAM" id="SSF52096">
    <property type="entry name" value="ClpP/crotonase"/>
    <property type="match status" value="1"/>
</dbReference>
<dbReference type="Gene3D" id="3.90.226.10">
    <property type="entry name" value="2-enoyl-CoA Hydratase, Chain A, domain 1"/>
    <property type="match status" value="2"/>
</dbReference>
<comment type="function">
    <text evidence="4">Hydrolyzes 3-hydroxyisobutyryl-CoA (HIBYL-CoA), a saline catabolite. Has high activity toward isobutyryl-CoA. Could be an isobutyryl-CoA dehydrogenase that functions in valine catabolism.</text>
</comment>
<evidence type="ECO:0000259" key="6">
    <source>
        <dbReference type="Pfam" id="PF16113"/>
    </source>
</evidence>
<feature type="domain" description="Enoyl-CoA hydratase/isomerase" evidence="6">
    <location>
        <begin position="8"/>
        <end position="321"/>
    </location>
</feature>
<dbReference type="OrthoDB" id="16820at2759"/>
<accession>A0A835WWT8</accession>
<dbReference type="PANTHER" id="PTHR43176:SF3">
    <property type="entry name" value="3-HYDROXYISOBUTYRYL-COA HYDROLASE, MITOCHONDRIAL"/>
    <property type="match status" value="1"/>
</dbReference>
<dbReference type="GO" id="GO:0003860">
    <property type="term" value="F:3-hydroxyisobutyryl-CoA hydrolase activity"/>
    <property type="evidence" value="ECO:0007669"/>
    <property type="project" value="UniProtKB-UniRule"/>
</dbReference>
<dbReference type="AlphaFoldDB" id="A0A835WWT8"/>
<dbReference type="Pfam" id="PF16113">
    <property type="entry name" value="ECH_2"/>
    <property type="match status" value="2"/>
</dbReference>
<evidence type="ECO:0000256" key="5">
    <source>
        <dbReference type="SAM" id="MobiDB-lite"/>
    </source>
</evidence>
<protein>
    <recommendedName>
        <fullName evidence="2 4">3-hydroxyisobutyryl-CoA hydrolase</fullName>
        <shortName evidence="4">HIB-CoA hydrolase</shortName>
        <shortName evidence="4">HIBYL-CoA-H</shortName>
        <ecNumber evidence="2 4">3.1.2.4</ecNumber>
    </recommendedName>
    <alternativeName>
        <fullName evidence="4">3-hydroxyisobutyryl-coenzyme A hydrolase</fullName>
    </alternativeName>
</protein>
<proteinExistence type="inferred from homology"/>
<dbReference type="InterPro" id="IPR032259">
    <property type="entry name" value="HIBYL-CoA-H"/>
</dbReference>
<feature type="region of interest" description="Disordered" evidence="5">
    <location>
        <begin position="227"/>
        <end position="246"/>
    </location>
</feature>
<evidence type="ECO:0000256" key="2">
    <source>
        <dbReference type="ARBA" id="ARBA00011915"/>
    </source>
</evidence>
<evidence type="ECO:0000256" key="4">
    <source>
        <dbReference type="RuleBase" id="RU369070"/>
    </source>
</evidence>
<dbReference type="EC" id="3.1.2.4" evidence="2 4"/>
<organism evidence="7 8">
    <name type="scientific">Chlamydomonas schloesseri</name>
    <dbReference type="NCBI Taxonomy" id="2026947"/>
    <lineage>
        <taxon>Eukaryota</taxon>
        <taxon>Viridiplantae</taxon>
        <taxon>Chlorophyta</taxon>
        <taxon>core chlorophytes</taxon>
        <taxon>Chlorophyceae</taxon>
        <taxon>CS clade</taxon>
        <taxon>Chlamydomonadales</taxon>
        <taxon>Chlamydomonadaceae</taxon>
        <taxon>Chlamydomonas</taxon>
    </lineage>
</organism>
<keyword evidence="3 4" id="KW-0378">Hydrolase</keyword>
<dbReference type="EMBL" id="JAEHOD010000001">
    <property type="protein sequence ID" value="KAG2454894.1"/>
    <property type="molecule type" value="Genomic_DNA"/>
</dbReference>
<dbReference type="Proteomes" id="UP000613740">
    <property type="component" value="Unassembled WGS sequence"/>
</dbReference>
<dbReference type="InterPro" id="IPR045004">
    <property type="entry name" value="ECH_dom"/>
</dbReference>
<comment type="caution">
    <text evidence="7">The sequence shown here is derived from an EMBL/GenBank/DDBJ whole genome shotgun (WGS) entry which is preliminary data.</text>
</comment>
<reference evidence="7" key="1">
    <citation type="journal article" date="2020" name="bioRxiv">
        <title>Comparative genomics of Chlamydomonas.</title>
        <authorList>
            <person name="Craig R.J."/>
            <person name="Hasan A.R."/>
            <person name="Ness R.W."/>
            <person name="Keightley P.D."/>
        </authorList>
    </citation>
    <scope>NUCLEOTIDE SEQUENCE</scope>
    <source>
        <strain evidence="7">CCAP 11/173</strain>
    </source>
</reference>
<keyword evidence="8" id="KW-1185">Reference proteome</keyword>
<sequence length="472" mass="48503">MHTRGYCAVITLNRPHALDLAALRRLESFHAEVAAQTCAGAPMCVLVRRTAAAGKAAASAEADDDGHCCHHTELVRRARAGDPGHAAALKRAQYGTAAAISRIAAPYVVLMDGPVSGGGGMMGVAVPSTLRVATERTVVALPEVALGLFPDAGATSLLQRLPGALGRWLGLTGLALTGAEVRDAGIATHLLPSACLPELEAALAALGPRAADRAAVEHVLTSFEGRWKQQQQQQQQAGSSSGSSSGSASLRWKLSLINEHFGRGSLEEVVASLDAAVAAQAHMGARAEQAAFLRDTLNALRRGSPLSQAVTWELLRRAAGQLPAGCATAAAAAAAGPAAAAAAGLLPIPGAMGINSCNGELLDGSSINGATGSSSSSGSSSKSLLQVLEMEYVAACRCMAGQGDYYEGVRAGLIDRDGWPAWRYGSVAAVPAAAVHAMFEPLPGQPLLAPQVQRDWGVGAYPQWPVWCVSRL</sequence>